<dbReference type="SUPFAM" id="SSF56112">
    <property type="entry name" value="Protein kinase-like (PK-like)"/>
    <property type="match status" value="1"/>
</dbReference>
<feature type="region of interest" description="Disordered" evidence="6">
    <location>
        <begin position="46"/>
        <end position="68"/>
    </location>
</feature>
<keyword evidence="3" id="KW-0547">Nucleotide-binding</keyword>
<evidence type="ECO:0000256" key="1">
    <source>
        <dbReference type="ARBA" id="ARBA00022527"/>
    </source>
</evidence>
<keyword evidence="7" id="KW-0472">Membrane</keyword>
<evidence type="ECO:0000256" key="7">
    <source>
        <dbReference type="SAM" id="Phobius"/>
    </source>
</evidence>
<evidence type="ECO:0000313" key="8">
    <source>
        <dbReference type="EMBL" id="KAB5521556.1"/>
    </source>
</evidence>
<sequence>MDRKYSTAANQEQGGSKGNKKVGVIVGSILASLFVICMGIYLFIRKKKKKQKRDSTNHGRSRLEQLPEDTFSISHHEEDLDLPHYDFTALAKATNDFSFTHFLGEGGYGPVYRVTPSALHEI</sequence>
<feature type="compositionally biased region" description="Basic and acidic residues" evidence="6">
    <location>
        <begin position="53"/>
        <end position="65"/>
    </location>
</feature>
<dbReference type="InterPro" id="IPR011009">
    <property type="entry name" value="Kinase-like_dom_sf"/>
</dbReference>
<name>A0A5N5JS24_9ROSI</name>
<dbReference type="Gene3D" id="3.30.200.20">
    <property type="entry name" value="Phosphorylase Kinase, domain 1"/>
    <property type="match status" value="1"/>
</dbReference>
<evidence type="ECO:0000256" key="5">
    <source>
        <dbReference type="ARBA" id="ARBA00022840"/>
    </source>
</evidence>
<feature type="transmembrane region" description="Helical" evidence="7">
    <location>
        <begin position="22"/>
        <end position="44"/>
    </location>
</feature>
<keyword evidence="7" id="KW-1133">Transmembrane helix</keyword>
<evidence type="ECO:0000256" key="6">
    <source>
        <dbReference type="SAM" id="MobiDB-lite"/>
    </source>
</evidence>
<keyword evidence="5" id="KW-0067">ATP-binding</keyword>
<protein>
    <recommendedName>
        <fullName evidence="10">Protein kinase domain-containing protein</fullName>
    </recommendedName>
</protein>
<accession>A0A5N5JS24</accession>
<evidence type="ECO:0000256" key="2">
    <source>
        <dbReference type="ARBA" id="ARBA00022679"/>
    </source>
</evidence>
<evidence type="ECO:0008006" key="10">
    <source>
        <dbReference type="Google" id="ProtNLM"/>
    </source>
</evidence>
<dbReference type="AlphaFoldDB" id="A0A5N5JS24"/>
<evidence type="ECO:0000313" key="9">
    <source>
        <dbReference type="Proteomes" id="UP000326939"/>
    </source>
</evidence>
<dbReference type="PANTHER" id="PTHR27002">
    <property type="entry name" value="RECEPTOR-LIKE SERINE/THREONINE-PROTEIN KINASE SD1-8"/>
    <property type="match status" value="1"/>
</dbReference>
<evidence type="ECO:0000256" key="3">
    <source>
        <dbReference type="ARBA" id="ARBA00022741"/>
    </source>
</evidence>
<keyword evidence="7" id="KW-0812">Transmembrane</keyword>
<keyword evidence="9" id="KW-1185">Reference proteome</keyword>
<keyword evidence="4" id="KW-0418">Kinase</keyword>
<dbReference type="GO" id="GO:0005524">
    <property type="term" value="F:ATP binding"/>
    <property type="evidence" value="ECO:0007669"/>
    <property type="project" value="UniProtKB-KW"/>
</dbReference>
<reference evidence="9" key="1">
    <citation type="journal article" date="2019" name="Gigascience">
        <title>De novo genome assembly of the endangered Acer yangbiense, a plant species with extremely small populations endemic to Yunnan Province, China.</title>
        <authorList>
            <person name="Yang J."/>
            <person name="Wariss H.M."/>
            <person name="Tao L."/>
            <person name="Zhang R."/>
            <person name="Yun Q."/>
            <person name="Hollingsworth P."/>
            <person name="Dao Z."/>
            <person name="Luo G."/>
            <person name="Guo H."/>
            <person name="Ma Y."/>
            <person name="Sun W."/>
        </authorList>
    </citation>
    <scope>NUCLEOTIDE SEQUENCE [LARGE SCALE GENOMIC DNA]</scope>
    <source>
        <strain evidence="9">cv. br00</strain>
    </source>
</reference>
<comment type="caution">
    <text evidence="8">The sequence shown here is derived from an EMBL/GenBank/DDBJ whole genome shotgun (WGS) entry which is preliminary data.</text>
</comment>
<evidence type="ECO:0000256" key="4">
    <source>
        <dbReference type="ARBA" id="ARBA00022777"/>
    </source>
</evidence>
<proteinExistence type="predicted"/>
<dbReference type="Proteomes" id="UP000326939">
    <property type="component" value="Chromosome 16"/>
</dbReference>
<dbReference type="GO" id="GO:0005886">
    <property type="term" value="C:plasma membrane"/>
    <property type="evidence" value="ECO:0007669"/>
    <property type="project" value="TreeGrafter"/>
</dbReference>
<keyword evidence="1" id="KW-0723">Serine/threonine-protein kinase</keyword>
<dbReference type="GO" id="GO:0004674">
    <property type="term" value="F:protein serine/threonine kinase activity"/>
    <property type="evidence" value="ECO:0007669"/>
    <property type="project" value="UniProtKB-KW"/>
</dbReference>
<dbReference type="PANTHER" id="PTHR27002:SF1078">
    <property type="entry name" value="RECEPTOR-LIKE SERINE_THREONINE-PROTEIN KINASE"/>
    <property type="match status" value="1"/>
</dbReference>
<keyword evidence="2" id="KW-0808">Transferase</keyword>
<organism evidence="8 9">
    <name type="scientific">Salix brachista</name>
    <dbReference type="NCBI Taxonomy" id="2182728"/>
    <lineage>
        <taxon>Eukaryota</taxon>
        <taxon>Viridiplantae</taxon>
        <taxon>Streptophyta</taxon>
        <taxon>Embryophyta</taxon>
        <taxon>Tracheophyta</taxon>
        <taxon>Spermatophyta</taxon>
        <taxon>Magnoliopsida</taxon>
        <taxon>eudicotyledons</taxon>
        <taxon>Gunneridae</taxon>
        <taxon>Pentapetalae</taxon>
        <taxon>rosids</taxon>
        <taxon>fabids</taxon>
        <taxon>Malpighiales</taxon>
        <taxon>Salicaceae</taxon>
        <taxon>Saliceae</taxon>
        <taxon>Salix</taxon>
    </lineage>
</organism>
<gene>
    <name evidence="8" type="ORF">DKX38_025875</name>
</gene>
<dbReference type="EMBL" id="VDCV01000016">
    <property type="protein sequence ID" value="KAB5521556.1"/>
    <property type="molecule type" value="Genomic_DNA"/>
</dbReference>